<dbReference type="AlphaFoldDB" id="A0A0R1NZL6"/>
<evidence type="ECO:0000313" key="2">
    <source>
        <dbReference type="EMBL" id="KRL21880.1"/>
    </source>
</evidence>
<dbReference type="GO" id="GO:0016887">
    <property type="term" value="F:ATP hydrolysis activity"/>
    <property type="evidence" value="ECO:0007669"/>
    <property type="project" value="InterPro"/>
</dbReference>
<dbReference type="Gene3D" id="3.40.50.300">
    <property type="entry name" value="P-loop containing nucleotide triphosphate hydrolases"/>
    <property type="match status" value="1"/>
</dbReference>
<dbReference type="GO" id="GO:0006302">
    <property type="term" value="P:double-strand break repair"/>
    <property type="evidence" value="ECO:0007669"/>
    <property type="project" value="InterPro"/>
</dbReference>
<organism evidence="2 3">
    <name type="scientific">Lentilactobacillus kisonensis DSM 19906 = JCM 15041</name>
    <dbReference type="NCBI Taxonomy" id="1423766"/>
    <lineage>
        <taxon>Bacteria</taxon>
        <taxon>Bacillati</taxon>
        <taxon>Bacillota</taxon>
        <taxon>Bacilli</taxon>
        <taxon>Lactobacillales</taxon>
        <taxon>Lactobacillaceae</taxon>
        <taxon>Lentilactobacillus</taxon>
    </lineage>
</organism>
<dbReference type="Proteomes" id="UP000051439">
    <property type="component" value="Unassembled WGS sequence"/>
</dbReference>
<feature type="coiled-coil region" evidence="1">
    <location>
        <begin position="398"/>
        <end position="435"/>
    </location>
</feature>
<dbReference type="SUPFAM" id="SSF52540">
    <property type="entry name" value="P-loop containing nucleoside triphosphate hydrolases"/>
    <property type="match status" value="1"/>
</dbReference>
<evidence type="ECO:0008006" key="4">
    <source>
        <dbReference type="Google" id="ProtNLM"/>
    </source>
</evidence>
<feature type="coiled-coil region" evidence="1">
    <location>
        <begin position="504"/>
        <end position="531"/>
    </location>
</feature>
<reference evidence="2 3" key="1">
    <citation type="journal article" date="2015" name="Genome Announc.">
        <title>Expanding the biotechnology potential of lactobacilli through comparative genomics of 213 strains and associated genera.</title>
        <authorList>
            <person name="Sun Z."/>
            <person name="Harris H.M."/>
            <person name="McCann A."/>
            <person name="Guo C."/>
            <person name="Argimon S."/>
            <person name="Zhang W."/>
            <person name="Yang X."/>
            <person name="Jeffery I.B."/>
            <person name="Cooney J.C."/>
            <person name="Kagawa T.F."/>
            <person name="Liu W."/>
            <person name="Song Y."/>
            <person name="Salvetti E."/>
            <person name="Wrobel A."/>
            <person name="Rasinkangas P."/>
            <person name="Parkhill J."/>
            <person name="Rea M.C."/>
            <person name="O'Sullivan O."/>
            <person name="Ritari J."/>
            <person name="Douillard F.P."/>
            <person name="Paul Ross R."/>
            <person name="Yang R."/>
            <person name="Briner A.E."/>
            <person name="Felis G.E."/>
            <person name="de Vos W.M."/>
            <person name="Barrangou R."/>
            <person name="Klaenhammer T.R."/>
            <person name="Caufield P.W."/>
            <person name="Cui Y."/>
            <person name="Zhang H."/>
            <person name="O'Toole P.W."/>
        </authorList>
    </citation>
    <scope>NUCLEOTIDE SEQUENCE [LARGE SCALE GENOMIC DNA]</scope>
    <source>
        <strain evidence="2 3">DSM 19906</strain>
    </source>
</reference>
<dbReference type="InterPro" id="IPR027417">
    <property type="entry name" value="P-loop_NTPase"/>
</dbReference>
<dbReference type="Gene3D" id="1.10.287.1490">
    <property type="match status" value="1"/>
</dbReference>
<accession>A0A0R1NZL6</accession>
<evidence type="ECO:0000256" key="1">
    <source>
        <dbReference type="SAM" id="Coils"/>
    </source>
</evidence>
<protein>
    <recommendedName>
        <fullName evidence="4">Rad50/SbcC-type AAA domain-containing protein</fullName>
    </recommendedName>
</protein>
<sequence length="648" mass="73488">MMKQIKLIKISYHNFKGIHDFSIEPDGQNINISGKNAVGKTSLFDGFLWLLFGKNSSELSKFNPKPLDESGNEVLGLEPEVEATLEIDGKDTTLRRKLAEVWAKPRGQAEKVRKSDRTELYIDEVPNKLKDYTAFVDSLIDENTFKLLTNPTAFNNLKWQDRRQILMSLIDDVNDDSVISETSHPDELKKMLGDHSVADQRKIIAAQRRQLKIEIDGVPSRIDEATRAIPETSSTSKEVLEEMLKTYHEQLNEEQANLQAVSGSNSSLDARNKKMELESELNSKQASHQAGSQIATSNLANDLNNIKLKHNNAVSELRLDQQVIDQLTHTIEVDEDTRSKLLTQYHELKDQQFDESSLTCPTCGREYPEEQQAKLKATFNINRSKQMEEIVANGKSVKDRIEDTQAKLATKKEQLERRQAQVDKYAEQQAKLQQEYNTQAASITPFEETTTYRDLTKQIAECDQQIQNGTGDNNAAKQSVQDKVDKINQGITEVNNEIAKYDTAEKQQARITELKAEEKKLKQTYAQLDKQSFMLDEYVRTKVKVLEKRINTLFGIVNFKLFETQKNGEINDICEAMVDGVPYSTDLNNAARINAGLDIINTLSKHYQVTAPIFIDNAESINQIIDTQAQQIKLIVSKDEKLTAKVGE</sequence>
<comment type="caution">
    <text evidence="2">The sequence shown here is derived from an EMBL/GenBank/DDBJ whole genome shotgun (WGS) entry which is preliminary data.</text>
</comment>
<dbReference type="RefSeq" id="WP_162254958.1">
    <property type="nucleotide sequence ID" value="NZ_AZEB01000011.1"/>
</dbReference>
<proteinExistence type="predicted"/>
<evidence type="ECO:0000313" key="3">
    <source>
        <dbReference type="Proteomes" id="UP000051439"/>
    </source>
</evidence>
<dbReference type="PATRIC" id="fig|1423766.4.peg.443"/>
<keyword evidence="1" id="KW-0175">Coiled coil</keyword>
<dbReference type="EMBL" id="AZEB01000011">
    <property type="protein sequence ID" value="KRL21880.1"/>
    <property type="molecule type" value="Genomic_DNA"/>
</dbReference>
<name>A0A0R1NZL6_9LACO</name>
<keyword evidence="3" id="KW-1185">Reference proteome</keyword>
<gene>
    <name evidence="2" type="ORF">FC98_GL000435</name>
</gene>